<evidence type="ECO:0000313" key="5">
    <source>
        <dbReference type="Ensembl" id="ENSPCOP00000009973.1"/>
    </source>
</evidence>
<organism evidence="5 6">
    <name type="scientific">Propithecus coquereli</name>
    <name type="common">Coquerel's sifaka</name>
    <name type="synonym">Propithecus verreauxi coquereli</name>
    <dbReference type="NCBI Taxonomy" id="379532"/>
    <lineage>
        <taxon>Eukaryota</taxon>
        <taxon>Metazoa</taxon>
        <taxon>Chordata</taxon>
        <taxon>Craniata</taxon>
        <taxon>Vertebrata</taxon>
        <taxon>Euteleostomi</taxon>
        <taxon>Mammalia</taxon>
        <taxon>Eutheria</taxon>
        <taxon>Euarchontoglires</taxon>
        <taxon>Primates</taxon>
        <taxon>Strepsirrhini</taxon>
        <taxon>Lemuriformes</taxon>
        <taxon>Indriidae</taxon>
        <taxon>Propithecus</taxon>
    </lineage>
</organism>
<feature type="domain" description="C-type lectin" evidence="4">
    <location>
        <begin position="73"/>
        <end position="152"/>
    </location>
</feature>
<keyword evidence="3" id="KW-1133">Transmembrane helix</keyword>
<dbReference type="GO" id="GO:0061760">
    <property type="term" value="P:antifungal innate immune response"/>
    <property type="evidence" value="ECO:0007669"/>
    <property type="project" value="Ensembl"/>
</dbReference>
<sequence length="158" mass="18227">MVQEGRPQEKGVCWCLRLWCVAVISMALLSVCFIVSCVVTYHFTHGKIDKRLSELHVYHSGLTCFSEGTRVTNFIVQQLNESLSYFLGLSDPQGNGNWQWIDQTPFKKNVRFWHPNEPNFPAEQCGSIVFWKPGGWGWNDVFCGTKRNSICEMKKIYL</sequence>
<dbReference type="PROSITE" id="PS50041">
    <property type="entry name" value="C_TYPE_LECTIN_2"/>
    <property type="match status" value="1"/>
</dbReference>
<dbReference type="PANTHER" id="PTHR22803">
    <property type="entry name" value="MANNOSE, PHOSPHOLIPASE, LECTIN RECEPTOR RELATED"/>
    <property type="match status" value="1"/>
</dbReference>
<dbReference type="PROSITE" id="PS00615">
    <property type="entry name" value="C_TYPE_LECTIN_1"/>
    <property type="match status" value="1"/>
</dbReference>
<proteinExistence type="predicted"/>
<dbReference type="GO" id="GO:0001879">
    <property type="term" value="P:detection of yeast"/>
    <property type="evidence" value="ECO:0007669"/>
    <property type="project" value="Ensembl"/>
</dbReference>
<dbReference type="Gene3D" id="3.10.100.10">
    <property type="entry name" value="Mannose-Binding Protein A, subunit A"/>
    <property type="match status" value="1"/>
</dbReference>
<dbReference type="GO" id="GO:0005509">
    <property type="term" value="F:calcium ion binding"/>
    <property type="evidence" value="ECO:0007669"/>
    <property type="project" value="Ensembl"/>
</dbReference>
<dbReference type="Proteomes" id="UP000233160">
    <property type="component" value="Unassembled WGS sequence"/>
</dbReference>
<dbReference type="GeneTree" id="ENSGT00940000162938"/>
<dbReference type="InterPro" id="IPR018378">
    <property type="entry name" value="C-type_lectin_CS"/>
</dbReference>
<evidence type="ECO:0000256" key="3">
    <source>
        <dbReference type="SAM" id="Phobius"/>
    </source>
</evidence>
<dbReference type="InterPro" id="IPR001304">
    <property type="entry name" value="C-type_lectin-like"/>
</dbReference>
<dbReference type="SMART" id="SM00034">
    <property type="entry name" value="CLECT"/>
    <property type="match status" value="1"/>
</dbReference>
<dbReference type="GO" id="GO:0001819">
    <property type="term" value="P:positive regulation of cytokine production"/>
    <property type="evidence" value="ECO:0007669"/>
    <property type="project" value="Ensembl"/>
</dbReference>
<dbReference type="SUPFAM" id="SSF56436">
    <property type="entry name" value="C-type lectin-like"/>
    <property type="match status" value="1"/>
</dbReference>
<dbReference type="InterPro" id="IPR016187">
    <property type="entry name" value="CTDL_fold"/>
</dbReference>
<dbReference type="GO" id="GO:0005886">
    <property type="term" value="C:plasma membrane"/>
    <property type="evidence" value="ECO:0007669"/>
    <property type="project" value="Ensembl"/>
</dbReference>
<evidence type="ECO:0000259" key="4">
    <source>
        <dbReference type="PROSITE" id="PS50041"/>
    </source>
</evidence>
<keyword evidence="2" id="KW-1015">Disulfide bond</keyword>
<gene>
    <name evidence="5" type="primary">CLEC6A</name>
</gene>
<dbReference type="GO" id="GO:2000318">
    <property type="term" value="P:positive regulation of T-helper 17 type immune response"/>
    <property type="evidence" value="ECO:0007669"/>
    <property type="project" value="Ensembl"/>
</dbReference>
<dbReference type="InterPro" id="IPR016186">
    <property type="entry name" value="C-type_lectin-like/link_sf"/>
</dbReference>
<dbReference type="GO" id="GO:0038187">
    <property type="term" value="F:pattern recognition receptor activity"/>
    <property type="evidence" value="ECO:0007669"/>
    <property type="project" value="Ensembl"/>
</dbReference>
<dbReference type="GO" id="GO:0043123">
    <property type="term" value="P:positive regulation of canonical NF-kappaB signal transduction"/>
    <property type="evidence" value="ECO:0007669"/>
    <property type="project" value="Ensembl"/>
</dbReference>
<keyword evidence="3" id="KW-0472">Membrane</keyword>
<keyword evidence="3" id="KW-0812">Transmembrane</keyword>
<evidence type="ECO:0000313" key="6">
    <source>
        <dbReference type="Proteomes" id="UP000233160"/>
    </source>
</evidence>
<keyword evidence="1" id="KW-0430">Lectin</keyword>
<accession>A0A2K6F7M3</accession>
<reference evidence="5" key="2">
    <citation type="submission" date="2025-09" db="UniProtKB">
        <authorList>
            <consortium name="Ensembl"/>
        </authorList>
    </citation>
    <scope>IDENTIFICATION</scope>
</reference>
<evidence type="ECO:0000256" key="2">
    <source>
        <dbReference type="ARBA" id="ARBA00023157"/>
    </source>
</evidence>
<keyword evidence="6" id="KW-1185">Reference proteome</keyword>
<dbReference type="AlphaFoldDB" id="A0A2K6F7M3"/>
<evidence type="ECO:0000256" key="1">
    <source>
        <dbReference type="ARBA" id="ARBA00022734"/>
    </source>
</evidence>
<protein>
    <submittedName>
        <fullName evidence="5">C-type lectin domain containing 6A</fullName>
    </submittedName>
</protein>
<reference evidence="5" key="1">
    <citation type="submission" date="2025-08" db="UniProtKB">
        <authorList>
            <consortium name="Ensembl"/>
        </authorList>
    </citation>
    <scope>IDENTIFICATION</scope>
</reference>
<dbReference type="InterPro" id="IPR050111">
    <property type="entry name" value="C-type_lectin/snaclec_domain"/>
</dbReference>
<feature type="transmembrane region" description="Helical" evidence="3">
    <location>
        <begin position="16"/>
        <end position="43"/>
    </location>
</feature>
<dbReference type="GO" id="GO:0002223">
    <property type="term" value="P:stimulatory C-type lectin receptor signaling pathway"/>
    <property type="evidence" value="ECO:0007669"/>
    <property type="project" value="Ensembl"/>
</dbReference>
<name>A0A2K6F7M3_PROCO</name>
<dbReference type="Ensembl" id="ENSPCOT00000020547.1">
    <property type="protein sequence ID" value="ENSPCOP00000009973.1"/>
    <property type="gene ID" value="ENSPCOG00000016396.1"/>
</dbReference>
<dbReference type="GO" id="GO:0005537">
    <property type="term" value="F:D-mannose binding"/>
    <property type="evidence" value="ECO:0007669"/>
    <property type="project" value="Ensembl"/>
</dbReference>
<dbReference type="Pfam" id="PF00059">
    <property type="entry name" value="Lectin_C"/>
    <property type="match status" value="1"/>
</dbReference>
<dbReference type="STRING" id="379532.ENSPCOP00000009973"/>